<dbReference type="Gene3D" id="3.90.70.10">
    <property type="entry name" value="Cysteine proteinases"/>
    <property type="match status" value="1"/>
</dbReference>
<keyword evidence="9" id="KW-0676">Redox-active center</keyword>
<evidence type="ECO:0000256" key="6">
    <source>
        <dbReference type="ARBA" id="ARBA00023002"/>
    </source>
</evidence>
<gene>
    <name evidence="13" type="ORF">ERS852429_03974</name>
</gene>
<evidence type="ECO:0000313" key="13">
    <source>
        <dbReference type="EMBL" id="CUN32260.1"/>
    </source>
</evidence>
<dbReference type="InterPro" id="IPR036249">
    <property type="entry name" value="Thioredoxin-like_sf"/>
</dbReference>
<feature type="transmembrane region" description="Helical" evidence="10">
    <location>
        <begin position="244"/>
        <end position="261"/>
    </location>
</feature>
<dbReference type="InterPro" id="IPR012336">
    <property type="entry name" value="Thioredoxin-like_fold"/>
</dbReference>
<accession>A0A173VZS6</accession>
<keyword evidence="6" id="KW-0560">Oxidoreductase</keyword>
<evidence type="ECO:0000256" key="1">
    <source>
        <dbReference type="ARBA" id="ARBA00004141"/>
    </source>
</evidence>
<evidence type="ECO:0000256" key="2">
    <source>
        <dbReference type="ARBA" id="ARBA00006214"/>
    </source>
</evidence>
<evidence type="ECO:0000259" key="11">
    <source>
        <dbReference type="Pfam" id="PF07884"/>
    </source>
</evidence>
<keyword evidence="13" id="KW-0413">Isomerase</keyword>
<evidence type="ECO:0000256" key="5">
    <source>
        <dbReference type="ARBA" id="ARBA00022989"/>
    </source>
</evidence>
<dbReference type="InterPro" id="IPR038354">
    <property type="entry name" value="VKOR_sf"/>
</dbReference>
<dbReference type="GO" id="GO:0016853">
    <property type="term" value="F:isomerase activity"/>
    <property type="evidence" value="ECO:0007669"/>
    <property type="project" value="UniProtKB-KW"/>
</dbReference>
<evidence type="ECO:0000259" key="12">
    <source>
        <dbReference type="Pfam" id="PF13462"/>
    </source>
</evidence>
<feature type="transmembrane region" description="Helical" evidence="10">
    <location>
        <begin position="218"/>
        <end position="238"/>
    </location>
</feature>
<proteinExistence type="inferred from homology"/>
<evidence type="ECO:0000313" key="14">
    <source>
        <dbReference type="Proteomes" id="UP000095591"/>
    </source>
</evidence>
<keyword evidence="3 10" id="KW-0812">Transmembrane</keyword>
<evidence type="ECO:0000256" key="8">
    <source>
        <dbReference type="ARBA" id="ARBA00023157"/>
    </source>
</evidence>
<name>A0A173VZS6_PARDI</name>
<reference evidence="13 14" key="1">
    <citation type="submission" date="2015-09" db="EMBL/GenBank/DDBJ databases">
        <authorList>
            <consortium name="Pathogen Informatics"/>
        </authorList>
    </citation>
    <scope>NUCLEOTIDE SEQUENCE [LARGE SCALE GENOMIC DNA]</scope>
    <source>
        <strain evidence="13 14">2789STDY5608872</strain>
    </source>
</reference>
<dbReference type="Pfam" id="PF07884">
    <property type="entry name" value="VKOR"/>
    <property type="match status" value="1"/>
</dbReference>
<dbReference type="GO" id="GO:0016491">
    <property type="term" value="F:oxidoreductase activity"/>
    <property type="evidence" value="ECO:0007669"/>
    <property type="project" value="UniProtKB-KW"/>
</dbReference>
<keyword evidence="5 10" id="KW-1133">Transmembrane helix</keyword>
<dbReference type="CDD" id="cd12921">
    <property type="entry name" value="VKOR_4"/>
    <property type="match status" value="1"/>
</dbReference>
<protein>
    <submittedName>
        <fullName evidence="13">Protein-disulfide isomerase</fullName>
    </submittedName>
</protein>
<keyword evidence="4" id="KW-0874">Quinone</keyword>
<dbReference type="InterPro" id="IPR012932">
    <property type="entry name" value="VKOR"/>
</dbReference>
<dbReference type="RefSeq" id="WP_057319962.1">
    <property type="nucleotide sequence ID" value="NZ_CYXP01000011.1"/>
</dbReference>
<dbReference type="SUPFAM" id="SSF52833">
    <property type="entry name" value="Thioredoxin-like"/>
    <property type="match status" value="1"/>
</dbReference>
<feature type="domain" description="Vitamin K epoxide reductase" evidence="11">
    <location>
        <begin position="170"/>
        <end position="291"/>
    </location>
</feature>
<dbReference type="Gene3D" id="1.20.1440.130">
    <property type="entry name" value="VKOR domain"/>
    <property type="match status" value="1"/>
</dbReference>
<keyword evidence="7 10" id="KW-0472">Membrane</keyword>
<evidence type="ECO:0000256" key="3">
    <source>
        <dbReference type="ARBA" id="ARBA00022692"/>
    </source>
</evidence>
<dbReference type="Pfam" id="PF13462">
    <property type="entry name" value="Thioredoxin_4"/>
    <property type="match status" value="1"/>
</dbReference>
<keyword evidence="8" id="KW-1015">Disulfide bond</keyword>
<evidence type="ECO:0000256" key="4">
    <source>
        <dbReference type="ARBA" id="ARBA00022719"/>
    </source>
</evidence>
<organism evidence="13 14">
    <name type="scientific">Parabacteroides distasonis</name>
    <dbReference type="NCBI Taxonomy" id="823"/>
    <lineage>
        <taxon>Bacteria</taxon>
        <taxon>Pseudomonadati</taxon>
        <taxon>Bacteroidota</taxon>
        <taxon>Bacteroidia</taxon>
        <taxon>Bacteroidales</taxon>
        <taxon>Tannerellaceae</taxon>
        <taxon>Parabacteroides</taxon>
    </lineage>
</organism>
<comment type="subcellular location">
    <subcellularLocation>
        <location evidence="1">Membrane</location>
        <topology evidence="1">Multi-pass membrane protein</topology>
    </subcellularLocation>
</comment>
<evidence type="ECO:0000256" key="10">
    <source>
        <dbReference type="SAM" id="Phobius"/>
    </source>
</evidence>
<evidence type="ECO:0000256" key="7">
    <source>
        <dbReference type="ARBA" id="ARBA00023136"/>
    </source>
</evidence>
<comment type="similarity">
    <text evidence="2">Belongs to the VKOR family.</text>
</comment>
<dbReference type="EMBL" id="CYXP01000011">
    <property type="protein sequence ID" value="CUN32260.1"/>
    <property type="molecule type" value="Genomic_DNA"/>
</dbReference>
<dbReference type="GO" id="GO:0048038">
    <property type="term" value="F:quinone binding"/>
    <property type="evidence" value="ECO:0007669"/>
    <property type="project" value="UniProtKB-KW"/>
</dbReference>
<feature type="transmembrane region" description="Helical" evidence="10">
    <location>
        <begin position="273"/>
        <end position="296"/>
    </location>
</feature>
<feature type="transmembrane region" description="Helical" evidence="10">
    <location>
        <begin position="163"/>
        <end position="183"/>
    </location>
</feature>
<feature type="domain" description="Thioredoxin-like fold" evidence="12">
    <location>
        <begin position="368"/>
        <end position="514"/>
    </location>
</feature>
<dbReference type="GO" id="GO:0016020">
    <property type="term" value="C:membrane"/>
    <property type="evidence" value="ECO:0007669"/>
    <property type="project" value="UniProtKB-SubCell"/>
</dbReference>
<sequence length="515" mass="59598">MRQNNIFIEILETLSVKYTVNYTIRFYERHPHKNNLLGLSEMLYYYNIENVAAEIQKAQESLSSLDVPFVAYVDHEFVLVRHISTEIITYSWRGKNITLSTPVFLERWSGIVLLFESTDESIEPDYKEHRKEYLRQRIVIACFVLLLLSLMGCAFIANGGMETGLWGLWIVNVIGASFCCILLSREILDSDKYVNKICSLFLKSSDCNGTLDSKASHFLGISWSVFGLGYFLSAILSIALLPKYAIYTETLNIIALPYTVWSVWYQKSKVKQWCALCLSVQATVWIAFFISLFVIGIDFNQWNLFDSISIGCMYGLVILLIHFIVALYVKEKQTQQSNNKLSCIKLNASVFRTLLNEQPQYDIDKNIGILLGNTDAKEWITIISNPHCAPCARLHPQIEELLKEYKEEICIQIVLTSFSKELEPSAMLLTSMYLLNKESDYLRFLSDWYTKERHKREGCYKRYKLNLNDKEMLANIQAQNEWVKRNTISSTPTILINGYLLPEEYELKDMSYLIN</sequence>
<dbReference type="Gene3D" id="3.40.30.10">
    <property type="entry name" value="Glutaredoxin"/>
    <property type="match status" value="1"/>
</dbReference>
<dbReference type="Proteomes" id="UP000095591">
    <property type="component" value="Unassembled WGS sequence"/>
</dbReference>
<dbReference type="AlphaFoldDB" id="A0A173VZS6"/>
<feature type="transmembrane region" description="Helical" evidence="10">
    <location>
        <begin position="138"/>
        <end position="157"/>
    </location>
</feature>
<evidence type="ECO:0000256" key="9">
    <source>
        <dbReference type="ARBA" id="ARBA00023284"/>
    </source>
</evidence>
<feature type="transmembrane region" description="Helical" evidence="10">
    <location>
        <begin position="308"/>
        <end position="329"/>
    </location>
</feature>